<proteinExistence type="predicted"/>
<reference evidence="2" key="2">
    <citation type="submission" date="2025-09" db="UniProtKB">
        <authorList>
            <consortium name="Ensembl"/>
        </authorList>
    </citation>
    <scope>IDENTIFICATION</scope>
</reference>
<keyword evidence="3" id="KW-1185">Reference proteome</keyword>
<sequence>MNREASSVETWNSIACGKSLRPCAVPRLRPWPMGFRCGGMERSPGFLVSAPRTCAPPAEPEAGRLCFCQAAPHLAAWRPAWAAAGNQAAQRAGSLAFPELRQPLETAASSPRTRRASKADAGPGLTPESRCCRSRCQFASARTPRRDPCPAKEPPLTRIVIRIKTLFFCFVSQNVSSKECKTLKTNLAFLAFSLARCYKPKPLFSNSGSSLFLLHCYGFYKGILFPFQINFICMPIHH</sequence>
<protein>
    <submittedName>
        <fullName evidence="2">Uncharacterized protein</fullName>
    </submittedName>
</protein>
<accession>A0A8C6MT99</accession>
<dbReference type="Ensembl" id="ENSMSIT00000014370.1">
    <property type="protein sequence ID" value="ENSMSIP00000011322.1"/>
    <property type="gene ID" value="ENSMSIG00000009910.1"/>
</dbReference>
<dbReference type="AlphaFoldDB" id="A0A8C6MT99"/>
<evidence type="ECO:0000256" key="1">
    <source>
        <dbReference type="SAM" id="MobiDB-lite"/>
    </source>
</evidence>
<dbReference type="Proteomes" id="UP000694415">
    <property type="component" value="Unplaced"/>
</dbReference>
<reference evidence="2" key="1">
    <citation type="submission" date="2025-08" db="UniProtKB">
        <authorList>
            <consortium name="Ensembl"/>
        </authorList>
    </citation>
    <scope>IDENTIFICATION</scope>
</reference>
<name>A0A8C6MT99_MUSSI</name>
<evidence type="ECO:0000313" key="3">
    <source>
        <dbReference type="Proteomes" id="UP000694415"/>
    </source>
</evidence>
<organism evidence="2 3">
    <name type="scientific">Mus spicilegus</name>
    <name type="common">Mound-building mouse</name>
    <dbReference type="NCBI Taxonomy" id="10103"/>
    <lineage>
        <taxon>Eukaryota</taxon>
        <taxon>Metazoa</taxon>
        <taxon>Chordata</taxon>
        <taxon>Craniata</taxon>
        <taxon>Vertebrata</taxon>
        <taxon>Euteleostomi</taxon>
        <taxon>Mammalia</taxon>
        <taxon>Eutheria</taxon>
        <taxon>Euarchontoglires</taxon>
        <taxon>Glires</taxon>
        <taxon>Rodentia</taxon>
        <taxon>Myomorpha</taxon>
        <taxon>Muroidea</taxon>
        <taxon>Muridae</taxon>
        <taxon>Murinae</taxon>
        <taxon>Mus</taxon>
        <taxon>Mus</taxon>
    </lineage>
</organism>
<evidence type="ECO:0000313" key="2">
    <source>
        <dbReference type="Ensembl" id="ENSMSIP00000011322.1"/>
    </source>
</evidence>
<feature type="region of interest" description="Disordered" evidence="1">
    <location>
        <begin position="106"/>
        <end position="130"/>
    </location>
</feature>